<organism evidence="1 2">
    <name type="scientific">Bradyrhizobium erythrophlei</name>
    <dbReference type="NCBI Taxonomy" id="1437360"/>
    <lineage>
        <taxon>Bacteria</taxon>
        <taxon>Pseudomonadati</taxon>
        <taxon>Pseudomonadota</taxon>
        <taxon>Alphaproteobacteria</taxon>
        <taxon>Hyphomicrobiales</taxon>
        <taxon>Nitrobacteraceae</taxon>
        <taxon>Bradyrhizobium</taxon>
    </lineage>
</organism>
<dbReference type="AlphaFoldDB" id="A0A1M5J9L2"/>
<dbReference type="Gene3D" id="3.40.1440.10">
    <property type="entry name" value="GIY-YIG endonuclease"/>
    <property type="match status" value="1"/>
</dbReference>
<dbReference type="CDD" id="cd10451">
    <property type="entry name" value="GIY-YIG_LuxR_like"/>
    <property type="match status" value="1"/>
</dbReference>
<dbReference type="OrthoDB" id="7270972at2"/>
<evidence type="ECO:0000313" key="2">
    <source>
        <dbReference type="Proteomes" id="UP000190675"/>
    </source>
</evidence>
<accession>A0A1M5J9L2</accession>
<gene>
    <name evidence="1" type="ORF">SAMN05444169_2060</name>
</gene>
<dbReference type="EMBL" id="LT670818">
    <property type="protein sequence ID" value="SHG36693.1"/>
    <property type="molecule type" value="Genomic_DNA"/>
</dbReference>
<dbReference type="InterPro" id="IPR035901">
    <property type="entry name" value="GIY-YIG_endonuc_sf"/>
</dbReference>
<dbReference type="RefSeq" id="WP_079565883.1">
    <property type="nucleotide sequence ID" value="NZ_LT670818.1"/>
</dbReference>
<dbReference type="SUPFAM" id="SSF82771">
    <property type="entry name" value="GIY-YIG endonuclease"/>
    <property type="match status" value="1"/>
</dbReference>
<sequence length="111" mass="12640">MKIEDRKAAIAAYKKRNSAAGIYAVRCTASGETWIGQTLNLETIQNRIWFALRAGGHSNRELQRAWTAHGADAFSFESLEQLKDEELAYIRDTLLKERFVHWQSTLNGLTL</sequence>
<dbReference type="Proteomes" id="UP000190675">
    <property type="component" value="Chromosome I"/>
</dbReference>
<protein>
    <recommendedName>
        <fullName evidence="3">GIY-YIG nuclease family protein</fullName>
    </recommendedName>
</protein>
<proteinExistence type="predicted"/>
<evidence type="ECO:0008006" key="3">
    <source>
        <dbReference type="Google" id="ProtNLM"/>
    </source>
</evidence>
<evidence type="ECO:0000313" key="1">
    <source>
        <dbReference type="EMBL" id="SHG36693.1"/>
    </source>
</evidence>
<reference evidence="1 2" key="1">
    <citation type="submission" date="2016-11" db="EMBL/GenBank/DDBJ databases">
        <authorList>
            <person name="Jaros S."/>
            <person name="Januszkiewicz K."/>
            <person name="Wedrychowicz H."/>
        </authorList>
    </citation>
    <scope>NUCLEOTIDE SEQUENCE [LARGE SCALE GENOMIC DNA]</scope>
    <source>
        <strain evidence="1 2">GAS242</strain>
    </source>
</reference>
<name>A0A1M5J9L2_9BRAD</name>